<organism evidence="1 2">
    <name type="scientific">Dentiscutata heterogama</name>
    <dbReference type="NCBI Taxonomy" id="1316150"/>
    <lineage>
        <taxon>Eukaryota</taxon>
        <taxon>Fungi</taxon>
        <taxon>Fungi incertae sedis</taxon>
        <taxon>Mucoromycota</taxon>
        <taxon>Glomeromycotina</taxon>
        <taxon>Glomeromycetes</taxon>
        <taxon>Diversisporales</taxon>
        <taxon>Gigasporaceae</taxon>
        <taxon>Dentiscutata</taxon>
    </lineage>
</organism>
<keyword evidence="2" id="KW-1185">Reference proteome</keyword>
<reference evidence="1" key="1">
    <citation type="submission" date="2021-06" db="EMBL/GenBank/DDBJ databases">
        <authorList>
            <person name="Kallberg Y."/>
            <person name="Tangrot J."/>
            <person name="Rosling A."/>
        </authorList>
    </citation>
    <scope>NUCLEOTIDE SEQUENCE</scope>
    <source>
        <strain evidence="1">IL203A</strain>
    </source>
</reference>
<proteinExistence type="predicted"/>
<gene>
    <name evidence="1" type="ORF">DHETER_LOCUS11845</name>
</gene>
<feature type="non-terminal residue" evidence="1">
    <location>
        <position position="68"/>
    </location>
</feature>
<feature type="non-terminal residue" evidence="1">
    <location>
        <position position="1"/>
    </location>
</feature>
<comment type="caution">
    <text evidence="1">The sequence shown here is derived from an EMBL/GenBank/DDBJ whole genome shotgun (WGS) entry which is preliminary data.</text>
</comment>
<dbReference type="Proteomes" id="UP000789702">
    <property type="component" value="Unassembled WGS sequence"/>
</dbReference>
<evidence type="ECO:0000313" key="1">
    <source>
        <dbReference type="EMBL" id="CAG8702810.1"/>
    </source>
</evidence>
<dbReference type="EMBL" id="CAJVPU010027200">
    <property type="protein sequence ID" value="CAG8702810.1"/>
    <property type="molecule type" value="Genomic_DNA"/>
</dbReference>
<name>A0ACA9PCS3_9GLOM</name>
<sequence length="68" mass="7718">DNNILFVKEEILQKSNEEKICRDTTETSKLKHIALLADTKIAGIKITDKEYKVSEKSQPQNIAIDKTS</sequence>
<accession>A0ACA9PCS3</accession>
<protein>
    <submittedName>
        <fullName evidence="1">10797_t:CDS:1</fullName>
    </submittedName>
</protein>
<evidence type="ECO:0000313" key="2">
    <source>
        <dbReference type="Proteomes" id="UP000789702"/>
    </source>
</evidence>